<dbReference type="AlphaFoldDB" id="A0A2M8EI46"/>
<dbReference type="InterPro" id="IPR015943">
    <property type="entry name" value="WD40/YVTN_repeat-like_dom_sf"/>
</dbReference>
<feature type="non-terminal residue" evidence="2">
    <location>
        <position position="485"/>
    </location>
</feature>
<dbReference type="SUPFAM" id="SSF50969">
    <property type="entry name" value="YVTN repeat-like/Quinoprotein amine dehydrogenase"/>
    <property type="match status" value="1"/>
</dbReference>
<proteinExistence type="predicted"/>
<dbReference type="InterPro" id="IPR013211">
    <property type="entry name" value="LVIVD"/>
</dbReference>
<dbReference type="EMBL" id="PFSK01000043">
    <property type="protein sequence ID" value="PJC22086.1"/>
    <property type="molecule type" value="Genomic_DNA"/>
</dbReference>
<sequence>MFNKNLSLRSRTLFSRRLKNKRGFSVLEIVLAMGLFTIIAGGAAGVVIQAFSSTRLGEEETKATFLASEGLEAVRAIQERDFWALVAGTHGLDSSTGKWELSGTQNTFGKYTRKIVISNIYRDASGNIVTSGGILDLYTKRVEAVVTWDFTPTRHNTVRLPTYFTYWESALCVWDSGQVVATLDLPGTGDGTAVLVVEDRAYVTTMRNAVTSGEFFILDITNPLSPTVLGKLRIGDHVNDLAVSGNYAFLTTSKVDEELIVVNVSNPSSPTKVSSFDIPETSQANDVSVEGNYAYVVTQAATNGPELYIFDISNPPSPALVGSLEVGNHVYGITVKDQRAYLANARSDKELIIVDASNPQAPQELGAYNIPSAGAPGQAVDIIRAGVAYLVTRDNVGAIPEFYLLAVADPANISLIGSYDVSDRANNVGAGVGFALLATQKDDEEFMILDLSNPSSPSKVFSADLNGDAGGVSLLEDKCVAFFVT</sequence>
<dbReference type="InterPro" id="IPR011044">
    <property type="entry name" value="Quino_amine_DH_bsu"/>
</dbReference>
<evidence type="ECO:0008006" key="4">
    <source>
        <dbReference type="Google" id="ProtNLM"/>
    </source>
</evidence>
<keyword evidence="1" id="KW-0472">Membrane</keyword>
<organism evidence="2 3">
    <name type="scientific">candidate division WWE3 bacterium CG_4_9_14_0_2_um_filter_48_10</name>
    <dbReference type="NCBI Taxonomy" id="1975078"/>
    <lineage>
        <taxon>Bacteria</taxon>
        <taxon>Katanobacteria</taxon>
    </lineage>
</organism>
<comment type="caution">
    <text evidence="2">The sequence shown here is derived from an EMBL/GenBank/DDBJ whole genome shotgun (WGS) entry which is preliminary data.</text>
</comment>
<keyword evidence="1" id="KW-1133">Transmembrane helix</keyword>
<evidence type="ECO:0000256" key="1">
    <source>
        <dbReference type="SAM" id="Phobius"/>
    </source>
</evidence>
<dbReference type="Gene3D" id="2.130.10.10">
    <property type="entry name" value="YVTN repeat-like/Quinoprotein amine dehydrogenase"/>
    <property type="match status" value="1"/>
</dbReference>
<evidence type="ECO:0000313" key="3">
    <source>
        <dbReference type="Proteomes" id="UP000228781"/>
    </source>
</evidence>
<feature type="transmembrane region" description="Helical" evidence="1">
    <location>
        <begin position="26"/>
        <end position="51"/>
    </location>
</feature>
<name>A0A2M8EI46_UNCKA</name>
<dbReference type="Pfam" id="PF08309">
    <property type="entry name" value="LVIVD"/>
    <property type="match status" value="5"/>
</dbReference>
<accession>A0A2M8EI46</accession>
<evidence type="ECO:0000313" key="2">
    <source>
        <dbReference type="EMBL" id="PJC22086.1"/>
    </source>
</evidence>
<dbReference type="Proteomes" id="UP000228781">
    <property type="component" value="Unassembled WGS sequence"/>
</dbReference>
<keyword evidence="1" id="KW-0812">Transmembrane</keyword>
<reference evidence="3" key="1">
    <citation type="submission" date="2017-09" db="EMBL/GenBank/DDBJ databases">
        <title>Depth-based differentiation of microbial function through sediment-hosted aquifers and enrichment of novel symbionts in the deep terrestrial subsurface.</title>
        <authorList>
            <person name="Probst A.J."/>
            <person name="Ladd B."/>
            <person name="Jarett J.K."/>
            <person name="Geller-Mcgrath D.E."/>
            <person name="Sieber C.M.K."/>
            <person name="Emerson J.B."/>
            <person name="Anantharaman K."/>
            <person name="Thomas B.C."/>
            <person name="Malmstrom R."/>
            <person name="Stieglmeier M."/>
            <person name="Klingl A."/>
            <person name="Woyke T."/>
            <person name="Ryan C.M."/>
            <person name="Banfield J.F."/>
        </authorList>
    </citation>
    <scope>NUCLEOTIDE SEQUENCE [LARGE SCALE GENOMIC DNA]</scope>
</reference>
<gene>
    <name evidence="2" type="ORF">CO059_02910</name>
</gene>
<protein>
    <recommendedName>
        <fullName evidence="4">LVIVD repeat protein</fullName>
    </recommendedName>
</protein>